<proteinExistence type="predicted"/>
<accession>A0AAQ3PRJ0</accession>
<name>A0AAQ3PRJ0_PASNO</name>
<reference evidence="2 3" key="1">
    <citation type="submission" date="2024-02" db="EMBL/GenBank/DDBJ databases">
        <title>High-quality chromosome-scale genome assembly of Pensacola bahiagrass (Paspalum notatum Flugge var. saurae).</title>
        <authorList>
            <person name="Vega J.M."/>
            <person name="Podio M."/>
            <person name="Orjuela J."/>
            <person name="Siena L.A."/>
            <person name="Pessino S.C."/>
            <person name="Combes M.C."/>
            <person name="Mariac C."/>
            <person name="Albertini E."/>
            <person name="Pupilli F."/>
            <person name="Ortiz J.P.A."/>
            <person name="Leblanc O."/>
        </authorList>
    </citation>
    <scope>NUCLEOTIDE SEQUENCE [LARGE SCALE GENOMIC DNA]</scope>
    <source>
        <strain evidence="2">R1</strain>
        <tissue evidence="2">Leaf</tissue>
    </source>
</reference>
<dbReference type="AlphaFoldDB" id="A0AAQ3PRJ0"/>
<evidence type="ECO:0000313" key="3">
    <source>
        <dbReference type="Proteomes" id="UP001341281"/>
    </source>
</evidence>
<evidence type="ECO:0000256" key="1">
    <source>
        <dbReference type="SAM" id="MobiDB-lite"/>
    </source>
</evidence>
<organism evidence="2 3">
    <name type="scientific">Paspalum notatum var. saurae</name>
    <dbReference type="NCBI Taxonomy" id="547442"/>
    <lineage>
        <taxon>Eukaryota</taxon>
        <taxon>Viridiplantae</taxon>
        <taxon>Streptophyta</taxon>
        <taxon>Embryophyta</taxon>
        <taxon>Tracheophyta</taxon>
        <taxon>Spermatophyta</taxon>
        <taxon>Magnoliopsida</taxon>
        <taxon>Liliopsida</taxon>
        <taxon>Poales</taxon>
        <taxon>Poaceae</taxon>
        <taxon>PACMAD clade</taxon>
        <taxon>Panicoideae</taxon>
        <taxon>Andropogonodae</taxon>
        <taxon>Paspaleae</taxon>
        <taxon>Paspalinae</taxon>
        <taxon>Paspalum</taxon>
    </lineage>
</organism>
<gene>
    <name evidence="2" type="ORF">U9M48_007460</name>
</gene>
<sequence>MEAATAVHPRSPPPVCLRPPHGLLRCLPAVRRAVSRAGWCASSPPAASPAGHRAASPLAVARSLRQAGALPPRRWTPRGLPGRPSCCARRLPQPPCGPPARRGALHRRLLRGLPFQPPRLDMN</sequence>
<dbReference type="EMBL" id="CP144746">
    <property type="protein sequence ID" value="WVZ57014.1"/>
    <property type="molecule type" value="Genomic_DNA"/>
</dbReference>
<keyword evidence="3" id="KW-1185">Reference proteome</keyword>
<evidence type="ECO:0000313" key="2">
    <source>
        <dbReference type="EMBL" id="WVZ57014.1"/>
    </source>
</evidence>
<protein>
    <submittedName>
        <fullName evidence="2">Uncharacterized protein</fullName>
    </submittedName>
</protein>
<feature type="region of interest" description="Disordered" evidence="1">
    <location>
        <begin position="68"/>
        <end position="103"/>
    </location>
</feature>
<dbReference type="Proteomes" id="UP001341281">
    <property type="component" value="Chromosome 02"/>
</dbReference>